<dbReference type="InterPro" id="IPR050678">
    <property type="entry name" value="DNA_Partitioning_ATPase"/>
</dbReference>
<gene>
    <name evidence="2" type="ORF">BECKTC1821D_GA0114238_101436</name>
</gene>
<sequence>MATVVSLINMKGGVGKSTLTFNLVWHSAWFENLKVLAIDLDPQANLSQYFLGAKNYRKLLDKNGAKTIVDIFEQFSPPSSASGAPTMIDPDDVIVKLGHWSDGGLLDLAPSRL</sequence>
<dbReference type="Pfam" id="PF01656">
    <property type="entry name" value="CbiA"/>
    <property type="match status" value="1"/>
</dbReference>
<protein>
    <submittedName>
        <fullName evidence="2">Chromosome partitioning protein</fullName>
    </submittedName>
</protein>
<dbReference type="PANTHER" id="PTHR13696">
    <property type="entry name" value="P-LOOP CONTAINING NUCLEOSIDE TRIPHOSPHATE HYDROLASE"/>
    <property type="match status" value="1"/>
</dbReference>
<dbReference type="SUPFAM" id="SSF52540">
    <property type="entry name" value="P-loop containing nucleoside triphosphate hydrolases"/>
    <property type="match status" value="1"/>
</dbReference>
<dbReference type="InterPro" id="IPR002586">
    <property type="entry name" value="CobQ/CobB/MinD/ParA_Nub-bd_dom"/>
</dbReference>
<evidence type="ECO:0000313" key="2">
    <source>
        <dbReference type="EMBL" id="VFK42952.1"/>
    </source>
</evidence>
<dbReference type="AlphaFoldDB" id="A0A450YN56"/>
<reference evidence="2" key="1">
    <citation type="submission" date="2019-02" db="EMBL/GenBank/DDBJ databases">
        <authorList>
            <person name="Gruber-Vodicka R. H."/>
            <person name="Seah K. B. B."/>
        </authorList>
    </citation>
    <scope>NUCLEOTIDE SEQUENCE</scope>
    <source>
        <strain evidence="2">BECK_BZ123</strain>
    </source>
</reference>
<dbReference type="Gene3D" id="3.40.50.300">
    <property type="entry name" value="P-loop containing nucleotide triphosphate hydrolases"/>
    <property type="match status" value="1"/>
</dbReference>
<proteinExistence type="predicted"/>
<name>A0A450YN56_9GAMM</name>
<organism evidence="2">
    <name type="scientific">Candidatus Kentrum sp. TC</name>
    <dbReference type="NCBI Taxonomy" id="2126339"/>
    <lineage>
        <taxon>Bacteria</taxon>
        <taxon>Pseudomonadati</taxon>
        <taxon>Pseudomonadota</taxon>
        <taxon>Gammaproteobacteria</taxon>
        <taxon>Candidatus Kentrum</taxon>
    </lineage>
</organism>
<dbReference type="EMBL" id="CAADFS010000014">
    <property type="protein sequence ID" value="VFK42952.1"/>
    <property type="molecule type" value="Genomic_DNA"/>
</dbReference>
<dbReference type="CDD" id="cd02042">
    <property type="entry name" value="ParAB_family"/>
    <property type="match status" value="1"/>
</dbReference>
<dbReference type="PANTHER" id="PTHR13696:SF52">
    <property type="entry name" value="PARA FAMILY PROTEIN CT_582"/>
    <property type="match status" value="1"/>
</dbReference>
<evidence type="ECO:0000259" key="1">
    <source>
        <dbReference type="Pfam" id="PF01656"/>
    </source>
</evidence>
<dbReference type="InterPro" id="IPR027417">
    <property type="entry name" value="P-loop_NTPase"/>
</dbReference>
<feature type="domain" description="CobQ/CobB/MinD/ParA nucleotide binding" evidence="1">
    <location>
        <begin position="6"/>
        <end position="75"/>
    </location>
</feature>
<accession>A0A450YN56</accession>